<sequence>MLVFTGPAEGTTRGRVPSARIAAYKVCNFQGCQSSSILSGFDDAIANGVDLITISIRGNGAYEFEEDPIAFGAFHAMAKGILTINSTGNSSPKLSSVSSVAPWMFSVVAITTDCLIVDNIILGTGNTVVPFHPI</sequence>
<dbReference type="InterPro" id="IPR036852">
    <property type="entry name" value="Peptidase_S8/S53_dom_sf"/>
</dbReference>
<comment type="caution">
    <text evidence="3">Lacks conserved residue(s) required for the propagation of feature annotation.</text>
</comment>
<evidence type="ECO:0000313" key="6">
    <source>
        <dbReference type="Proteomes" id="UP000323000"/>
    </source>
</evidence>
<evidence type="ECO:0000256" key="3">
    <source>
        <dbReference type="PROSITE-ProRule" id="PRU01240"/>
    </source>
</evidence>
<proteinExistence type="inferred from homology"/>
<comment type="caution">
    <text evidence="5">The sequence shown here is derived from an EMBL/GenBank/DDBJ whole genome shotgun (WGS) entry which is preliminary data.</text>
</comment>
<dbReference type="GO" id="GO:0004252">
    <property type="term" value="F:serine-type endopeptidase activity"/>
    <property type="evidence" value="ECO:0007669"/>
    <property type="project" value="InterPro"/>
</dbReference>
<dbReference type="GO" id="GO:0006508">
    <property type="term" value="P:proteolysis"/>
    <property type="evidence" value="ECO:0007669"/>
    <property type="project" value="InterPro"/>
</dbReference>
<gene>
    <name evidence="5" type="ORF">EZV62_001363</name>
</gene>
<keyword evidence="6" id="KW-1185">Reference proteome</keyword>
<keyword evidence="2" id="KW-0732">Signal</keyword>
<dbReference type="InterPro" id="IPR045051">
    <property type="entry name" value="SBT"/>
</dbReference>
<feature type="domain" description="Peptidase S8/S53" evidence="4">
    <location>
        <begin position="12"/>
        <end position="111"/>
    </location>
</feature>
<dbReference type="Pfam" id="PF00082">
    <property type="entry name" value="Peptidase_S8"/>
    <property type="match status" value="1"/>
</dbReference>
<dbReference type="EMBL" id="VAHF01000001">
    <property type="protein sequence ID" value="TXG72784.1"/>
    <property type="molecule type" value="Genomic_DNA"/>
</dbReference>
<dbReference type="SUPFAM" id="SSF52743">
    <property type="entry name" value="Subtilisin-like"/>
    <property type="match status" value="1"/>
</dbReference>
<protein>
    <recommendedName>
        <fullName evidence="4">Peptidase S8/S53 domain-containing protein</fullName>
    </recommendedName>
</protein>
<dbReference type="OrthoDB" id="4803627at2759"/>
<dbReference type="Proteomes" id="UP000323000">
    <property type="component" value="Chromosome 1"/>
</dbReference>
<name>A0A5C7IV96_9ROSI</name>
<dbReference type="PANTHER" id="PTHR10795">
    <property type="entry name" value="PROPROTEIN CONVERTASE SUBTILISIN/KEXIN"/>
    <property type="match status" value="1"/>
</dbReference>
<dbReference type="AlphaFoldDB" id="A0A5C7IV96"/>
<evidence type="ECO:0000313" key="5">
    <source>
        <dbReference type="EMBL" id="TXG72784.1"/>
    </source>
</evidence>
<dbReference type="InterPro" id="IPR000209">
    <property type="entry name" value="Peptidase_S8/S53_dom"/>
</dbReference>
<dbReference type="Gene3D" id="3.40.50.200">
    <property type="entry name" value="Peptidase S8/S53 domain"/>
    <property type="match status" value="1"/>
</dbReference>
<accession>A0A5C7IV96</accession>
<organism evidence="5 6">
    <name type="scientific">Acer yangbiense</name>
    <dbReference type="NCBI Taxonomy" id="1000413"/>
    <lineage>
        <taxon>Eukaryota</taxon>
        <taxon>Viridiplantae</taxon>
        <taxon>Streptophyta</taxon>
        <taxon>Embryophyta</taxon>
        <taxon>Tracheophyta</taxon>
        <taxon>Spermatophyta</taxon>
        <taxon>Magnoliopsida</taxon>
        <taxon>eudicotyledons</taxon>
        <taxon>Gunneridae</taxon>
        <taxon>Pentapetalae</taxon>
        <taxon>rosids</taxon>
        <taxon>malvids</taxon>
        <taxon>Sapindales</taxon>
        <taxon>Sapindaceae</taxon>
        <taxon>Hippocastanoideae</taxon>
        <taxon>Acereae</taxon>
        <taxon>Acer</taxon>
    </lineage>
</organism>
<evidence type="ECO:0000259" key="4">
    <source>
        <dbReference type="Pfam" id="PF00082"/>
    </source>
</evidence>
<comment type="similarity">
    <text evidence="1 3">Belongs to the peptidase S8 family.</text>
</comment>
<evidence type="ECO:0000256" key="2">
    <source>
        <dbReference type="ARBA" id="ARBA00022729"/>
    </source>
</evidence>
<dbReference type="Gene3D" id="3.50.30.30">
    <property type="match status" value="1"/>
</dbReference>
<evidence type="ECO:0000256" key="1">
    <source>
        <dbReference type="ARBA" id="ARBA00011073"/>
    </source>
</evidence>
<reference evidence="6" key="1">
    <citation type="journal article" date="2019" name="Gigascience">
        <title>De novo genome assembly of the endangered Acer yangbiense, a plant species with extremely small populations endemic to Yunnan Province, China.</title>
        <authorList>
            <person name="Yang J."/>
            <person name="Wariss H.M."/>
            <person name="Tao L."/>
            <person name="Zhang R."/>
            <person name="Yun Q."/>
            <person name="Hollingsworth P."/>
            <person name="Dao Z."/>
            <person name="Luo G."/>
            <person name="Guo H."/>
            <person name="Ma Y."/>
            <person name="Sun W."/>
        </authorList>
    </citation>
    <scope>NUCLEOTIDE SEQUENCE [LARGE SCALE GENOMIC DNA]</scope>
    <source>
        <strain evidence="6">cv. Malutang</strain>
    </source>
</reference>
<dbReference type="PROSITE" id="PS51892">
    <property type="entry name" value="SUBTILASE"/>
    <property type="match status" value="1"/>
</dbReference>